<reference evidence="2 3" key="1">
    <citation type="submission" date="2023-01" db="EMBL/GenBank/DDBJ databases">
        <title>Complete genome sequence of Muricauda aquimarina strain IFOP_LL357.</title>
        <authorList>
            <person name="Gajardo G."/>
            <person name="Ueki S."/>
            <person name="Maruyama F."/>
        </authorList>
    </citation>
    <scope>NUCLEOTIDE SEQUENCE [LARGE SCALE GENOMIC DNA]</scope>
    <source>
        <strain evidence="2 3">IFOP_LL357</strain>
    </source>
</reference>
<name>A0AA48KQB8_9FLAO</name>
<proteinExistence type="predicted"/>
<evidence type="ECO:0000313" key="2">
    <source>
        <dbReference type="EMBL" id="BDW91941.1"/>
    </source>
</evidence>
<keyword evidence="1" id="KW-0812">Transmembrane</keyword>
<accession>A0AA48KQB8</accession>
<dbReference type="Proteomes" id="UP001330184">
    <property type="component" value="Chromosome"/>
</dbReference>
<keyword evidence="3" id="KW-1185">Reference proteome</keyword>
<dbReference type="Pfam" id="PF06170">
    <property type="entry name" value="DUF983"/>
    <property type="match status" value="1"/>
</dbReference>
<organism evidence="2 3">
    <name type="scientific">Flagellimonas marinaquae</name>
    <dbReference type="NCBI Taxonomy" id="254955"/>
    <lineage>
        <taxon>Bacteria</taxon>
        <taxon>Pseudomonadati</taxon>
        <taxon>Bacteroidota</taxon>
        <taxon>Flavobacteriia</taxon>
        <taxon>Flavobacteriales</taxon>
        <taxon>Flavobacteriaceae</taxon>
        <taxon>Flagellimonas</taxon>
    </lineage>
</organism>
<keyword evidence="1" id="KW-0472">Membrane</keyword>
<sequence>MTLITFNYLVNVYFCAKALQMLKKGTKMYSILTGNCPRCHEESMYENSNPYALSKIFSMNDRCSHCGLKYKIEPSFFYGAMYVSYAVGVAFAVAAFVVSFLFLGTSLVTTFISIVGTLIVFMPLILRLSRNIWINFFVKYDPTAVKNHEVVK</sequence>
<evidence type="ECO:0000256" key="1">
    <source>
        <dbReference type="SAM" id="Phobius"/>
    </source>
</evidence>
<feature type="transmembrane region" description="Helical" evidence="1">
    <location>
        <begin position="108"/>
        <end position="126"/>
    </location>
</feature>
<dbReference type="EMBL" id="AP027268">
    <property type="protein sequence ID" value="BDW91941.1"/>
    <property type="molecule type" value="Genomic_DNA"/>
</dbReference>
<evidence type="ECO:0000313" key="3">
    <source>
        <dbReference type="Proteomes" id="UP001330184"/>
    </source>
</evidence>
<gene>
    <name evidence="2" type="ORF">MACH07_07730</name>
</gene>
<evidence type="ECO:0008006" key="4">
    <source>
        <dbReference type="Google" id="ProtNLM"/>
    </source>
</evidence>
<protein>
    <recommendedName>
        <fullName evidence="4">DUF983 domain-containing protein</fullName>
    </recommendedName>
</protein>
<dbReference type="InterPro" id="IPR009325">
    <property type="entry name" value="DUF983"/>
</dbReference>
<keyword evidence="1" id="KW-1133">Transmembrane helix</keyword>
<dbReference type="AlphaFoldDB" id="A0AA48KQB8"/>
<feature type="transmembrane region" description="Helical" evidence="1">
    <location>
        <begin position="76"/>
        <end position="102"/>
    </location>
</feature>